<name>A0A1S1P6N9_METEX</name>
<dbReference type="SUPFAM" id="SSF51971">
    <property type="entry name" value="Nucleotide-binding domain"/>
    <property type="match status" value="1"/>
</dbReference>
<protein>
    <submittedName>
        <fullName evidence="2">UDP-galactopyranose mutase</fullName>
    </submittedName>
</protein>
<gene>
    <name evidence="2" type="ORF">BK022_09900</name>
</gene>
<dbReference type="Gene3D" id="3.40.50.720">
    <property type="entry name" value="NAD(P)-binding Rossmann-like Domain"/>
    <property type="match status" value="3"/>
</dbReference>
<evidence type="ECO:0000313" key="3">
    <source>
        <dbReference type="Proteomes" id="UP000180215"/>
    </source>
</evidence>
<dbReference type="GO" id="GO:0050660">
    <property type="term" value="F:flavin adenine dinucleotide binding"/>
    <property type="evidence" value="ECO:0007669"/>
    <property type="project" value="TreeGrafter"/>
</dbReference>
<dbReference type="AlphaFoldDB" id="A0A1S1P6N9"/>
<dbReference type="Pfam" id="PF13450">
    <property type="entry name" value="NAD_binding_8"/>
    <property type="match status" value="1"/>
</dbReference>
<dbReference type="PANTHER" id="PTHR21197:SF0">
    <property type="entry name" value="UDP-GALACTOPYRANOSE MUTASE"/>
    <property type="match status" value="1"/>
</dbReference>
<dbReference type="Pfam" id="PF03275">
    <property type="entry name" value="GLF"/>
    <property type="match status" value="1"/>
</dbReference>
<dbReference type="GO" id="GO:0005829">
    <property type="term" value="C:cytosol"/>
    <property type="evidence" value="ECO:0007669"/>
    <property type="project" value="TreeGrafter"/>
</dbReference>
<dbReference type="PANTHER" id="PTHR21197">
    <property type="entry name" value="UDP-GALACTOPYRANOSE MUTASE"/>
    <property type="match status" value="1"/>
</dbReference>
<accession>A0A1S1P6N9</accession>
<dbReference type="EMBL" id="MNAO01000091">
    <property type="protein sequence ID" value="OHV16776.1"/>
    <property type="molecule type" value="Genomic_DNA"/>
</dbReference>
<sequence>MSNVTVERGILVVGAGLAGAVHARQLADAGIRVRVIDRRSHIAGNAFDEVGSHGVRVHKYGPHLFHTANRKVLDYIQRFAEWVPYTHRVKAVLPSGVLVPLPINLDTINIVFGTKLANEEEARRHLTSIAAPIVRPANAAEYLASQIGLQLRDLFFRPYTKKMWSLDLEEMNADVVKRLPLRFDRNDSYFADTDTQVMPRDGYASFVASMLGHPLIEVSLNTSFDHAMLNDFDHCFASLAIDEFYGFCDGELPYRSIRFHHRTEQLPSDSGLWKEQADATFSVINFTDNGPFTRETSWARLPHHIHERTGYTTITKEEPCDYRDNDYERYYPVKTADGVNEEIYTRYKRRSEADSNRITFIGRCGTYRYLDMDQVINQSLMGVQRWLAARGVQSR</sequence>
<proteinExistence type="predicted"/>
<evidence type="ECO:0000259" key="1">
    <source>
        <dbReference type="Pfam" id="PF03275"/>
    </source>
</evidence>
<dbReference type="GO" id="GO:0008767">
    <property type="term" value="F:UDP-galactopyranose mutase activity"/>
    <property type="evidence" value="ECO:0007669"/>
    <property type="project" value="InterPro"/>
</dbReference>
<organism evidence="2 3">
    <name type="scientific">Methylorubrum extorquens</name>
    <name type="common">Methylobacterium dichloromethanicum</name>
    <name type="synonym">Methylobacterium extorquens</name>
    <dbReference type="NCBI Taxonomy" id="408"/>
    <lineage>
        <taxon>Bacteria</taxon>
        <taxon>Pseudomonadati</taxon>
        <taxon>Pseudomonadota</taxon>
        <taxon>Alphaproteobacteria</taxon>
        <taxon>Hyphomicrobiales</taxon>
        <taxon>Methylobacteriaceae</taxon>
        <taxon>Methylorubrum</taxon>
    </lineage>
</organism>
<reference evidence="2 3" key="1">
    <citation type="submission" date="2016-10" db="EMBL/GenBank/DDBJ databases">
        <title>Draft genome sequence of Methylobacterium extorquens CP3, a seed endophyte of Crotalaria pumila with plant growth-promoting and metal tolerance properties.</title>
        <authorList>
            <person name="Sanchez-Lopez A.S."/>
            <person name="Van Hamme J.D."/>
            <person name="Thijs S."/>
            <person name="Mcammond B.M."/>
            <person name="Stevens V."/>
            <person name="Gonzalez-Chavez M.D.C."/>
            <person name="Vangronsveld J."/>
        </authorList>
    </citation>
    <scope>NUCLEOTIDE SEQUENCE [LARGE SCALE GENOMIC DNA]</scope>
    <source>
        <strain evidence="2 3">CP3</strain>
    </source>
</reference>
<feature type="domain" description="UDP-galactopyranose mutase C-terminal" evidence="1">
    <location>
        <begin position="155"/>
        <end position="369"/>
    </location>
</feature>
<comment type="caution">
    <text evidence="2">The sequence shown here is derived from an EMBL/GenBank/DDBJ whole genome shotgun (WGS) entry which is preliminary data.</text>
</comment>
<evidence type="ECO:0000313" key="2">
    <source>
        <dbReference type="EMBL" id="OHV16776.1"/>
    </source>
</evidence>
<dbReference type="SUPFAM" id="SSF54373">
    <property type="entry name" value="FAD-linked reductases, C-terminal domain"/>
    <property type="match status" value="1"/>
</dbReference>
<dbReference type="InterPro" id="IPR015899">
    <property type="entry name" value="UDP-GalPyranose_mutase_C"/>
</dbReference>
<dbReference type="Proteomes" id="UP000180215">
    <property type="component" value="Unassembled WGS sequence"/>
</dbReference>